<evidence type="ECO:0000256" key="1">
    <source>
        <dbReference type="SAM" id="MobiDB-lite"/>
    </source>
</evidence>
<gene>
    <name evidence="2" type="ordered locus">Ssed_2195</name>
</gene>
<protein>
    <submittedName>
        <fullName evidence="2">Uncharacterized protein</fullName>
    </submittedName>
</protein>
<dbReference type="KEGG" id="sse:Ssed_2195"/>
<dbReference type="AlphaFoldDB" id="A8FVD1"/>
<evidence type="ECO:0000313" key="2">
    <source>
        <dbReference type="EMBL" id="ABV36804.1"/>
    </source>
</evidence>
<dbReference type="STRING" id="425104.Ssed_2195"/>
<dbReference type="eggNOG" id="ENOG5030PRE">
    <property type="taxonomic scope" value="Bacteria"/>
</dbReference>
<dbReference type="Proteomes" id="UP000002015">
    <property type="component" value="Chromosome"/>
</dbReference>
<proteinExistence type="predicted"/>
<dbReference type="RefSeq" id="WP_012142539.1">
    <property type="nucleotide sequence ID" value="NC_009831.1"/>
</dbReference>
<organism evidence="2 3">
    <name type="scientific">Shewanella sediminis (strain HAW-EB3)</name>
    <dbReference type="NCBI Taxonomy" id="425104"/>
    <lineage>
        <taxon>Bacteria</taxon>
        <taxon>Pseudomonadati</taxon>
        <taxon>Pseudomonadota</taxon>
        <taxon>Gammaproteobacteria</taxon>
        <taxon>Alteromonadales</taxon>
        <taxon>Shewanellaceae</taxon>
        <taxon>Shewanella</taxon>
    </lineage>
</organism>
<name>A8FVD1_SHESH</name>
<sequence length="193" mass="20383">MMAGKSNDKSNKVTENVDVIDEALKVQESLDGAQDGSPLSLEERDEIQAEISDELAAMANSSESAAIPDESAAMPDSVPTQGGKLAEAKTMAKEIGGMIAGGAAMVFGRDYGVNQTALDKWADSMAPLLVKYDLTDMGQLMSKWGAELQAGAGCLALGAGVYGAHRRYALEDAEAKEAKKKQEEKDHGNQSEQ</sequence>
<dbReference type="EMBL" id="CP000821">
    <property type="protein sequence ID" value="ABV36804.1"/>
    <property type="molecule type" value="Genomic_DNA"/>
</dbReference>
<accession>A8FVD1</accession>
<reference evidence="2 3" key="1">
    <citation type="submission" date="2007-08" db="EMBL/GenBank/DDBJ databases">
        <title>Complete sequence of Shewanella sediminis HAW-EB3.</title>
        <authorList>
            <consortium name="US DOE Joint Genome Institute"/>
            <person name="Copeland A."/>
            <person name="Lucas S."/>
            <person name="Lapidus A."/>
            <person name="Barry K."/>
            <person name="Glavina del Rio T."/>
            <person name="Dalin E."/>
            <person name="Tice H."/>
            <person name="Pitluck S."/>
            <person name="Chertkov O."/>
            <person name="Brettin T."/>
            <person name="Bruce D."/>
            <person name="Detter J.C."/>
            <person name="Han C."/>
            <person name="Schmutz J."/>
            <person name="Larimer F."/>
            <person name="Land M."/>
            <person name="Hauser L."/>
            <person name="Kyrpides N."/>
            <person name="Kim E."/>
            <person name="Zhao J.-S."/>
            <person name="Richardson P."/>
        </authorList>
    </citation>
    <scope>NUCLEOTIDE SEQUENCE [LARGE SCALE GENOMIC DNA]</scope>
    <source>
        <strain evidence="2 3">HAW-EB3</strain>
    </source>
</reference>
<feature type="region of interest" description="Disordered" evidence="1">
    <location>
        <begin position="174"/>
        <end position="193"/>
    </location>
</feature>
<evidence type="ECO:0000313" key="3">
    <source>
        <dbReference type="Proteomes" id="UP000002015"/>
    </source>
</evidence>
<keyword evidence="3" id="KW-1185">Reference proteome</keyword>
<dbReference type="HOGENOM" id="CLU_1453482_0_0_6"/>
<feature type="region of interest" description="Disordered" evidence="1">
    <location>
        <begin position="58"/>
        <end position="82"/>
    </location>
</feature>